<dbReference type="CDD" id="cd12148">
    <property type="entry name" value="fungal_TF_MHR"/>
    <property type="match status" value="1"/>
</dbReference>
<dbReference type="SMART" id="SM00906">
    <property type="entry name" value="Fungal_trans"/>
    <property type="match status" value="1"/>
</dbReference>
<dbReference type="SUPFAM" id="SSF57701">
    <property type="entry name" value="Zn2/Cys6 DNA-binding domain"/>
    <property type="match status" value="1"/>
</dbReference>
<feature type="compositionally biased region" description="Polar residues" evidence="3">
    <location>
        <begin position="201"/>
        <end position="210"/>
    </location>
</feature>
<sequence>MALDTSNDSSASGSLSPSPSVAEPTDKSKKRAAPGGDNSSEAPQKVTKRRAARACVSCRARKVRCDVVEGAPCGNCRWDNVELTANPPAVHRARKPSAEVSDNSFRSRVMPSLRHRVLSAGGPGAAAEVADHVRPPFRPPARSRLWRAWPCAAPQGVKNLVTAANAVGPAGAAGANGGSAEAQLQHHQSHQHQQQQQQQLRSKATGSGVPTGNPLAAINGPAAAAAAARRASEAKSSFSSVDGHVPHMICGAPPSVPARAGLGWGITSLTWLVSHRPPHGLGPHSHFHVQIAEACRTLTSRLSLTDAALSSMMTIHSDASSLLSRIQSDNTPTLPSPQLPWNPSLAGHADLFGNGRTAQFLNSLEPPDAGTHLPPFVRPLPSKIAPEDVQYLHAKGALTLPSTPLQNGLLQSYVEYVHPYMPLMDLHGFLNIVNRRDGLNGQTSLLLYQAMMFSATAFVDMKYLREAGYATRKAARKAFFQKTRLLYDFDYESDRLVLVQALMLMTYWYETPDDQKDTWHWMGVAISLAHTIGLHRNPEATSMSVPKQRLWKRIWWSCFMRDRLIALGMRRPTRIKDEDFDVPMLVEADFEIQALPESNTVIPKECRLMRDVAMQRELATMCIAKAKLCVCISHMLKAQYSVLIRDKMKPENTTNSTMMLFPNKQLDNVESINAVDIELSAWAESLPECCNYRPLNPLDVKDGKSTIAVQRTLLHMVYHTTISALHRPQFLPSSPSQAPTTSRQTQEISRLRVRDAASQITRMATELHHLRLERYLPTTGVTVILPAMIIHLLEMKNPTPQARDRATKGFRQCMRVMEKLREIYAAADYATGFLDAALRKAAIDVSTSVSQSTLSLMKQVPVEFSAQTPPPENVPYMTAAESLFHEKPKQAQRQTMLPPNTVNAAALELSATSPPQTDFDSAGMTPSASGGSDAAQIDLDAVDLDFMQGHDEFDWNAVAGTDFDVDQWLQFPPEGVNGQDDGITGGVFGANGDDESKTMEQVLSLAALDNDGDTTMQATEPSANMEVSAQA</sequence>
<dbReference type="PANTHER" id="PTHR47425">
    <property type="entry name" value="FARB-RELATED"/>
    <property type="match status" value="1"/>
</dbReference>
<feature type="compositionally biased region" description="Low complexity" evidence="3">
    <location>
        <begin position="1"/>
        <end position="20"/>
    </location>
</feature>
<evidence type="ECO:0000256" key="1">
    <source>
        <dbReference type="ARBA" id="ARBA00022723"/>
    </source>
</evidence>
<feature type="region of interest" description="Disordered" evidence="3">
    <location>
        <begin position="1"/>
        <end position="53"/>
    </location>
</feature>
<name>A0A2U3E5D1_PURLI</name>
<dbReference type="EMBL" id="LCWV01000011">
    <property type="protein sequence ID" value="PWI69684.1"/>
    <property type="molecule type" value="Genomic_DNA"/>
</dbReference>
<evidence type="ECO:0000313" key="5">
    <source>
        <dbReference type="EMBL" id="PWI69684.1"/>
    </source>
</evidence>
<reference evidence="5 6" key="1">
    <citation type="journal article" date="2016" name="Front. Microbiol.">
        <title>Genome and transcriptome sequences reveal the specific parasitism of the nematophagous Purpureocillium lilacinum 36-1.</title>
        <authorList>
            <person name="Xie J."/>
            <person name="Li S."/>
            <person name="Mo C."/>
            <person name="Xiao X."/>
            <person name="Peng D."/>
            <person name="Wang G."/>
            <person name="Xiao Y."/>
        </authorList>
    </citation>
    <scope>NUCLEOTIDE SEQUENCE [LARGE SCALE GENOMIC DNA]</scope>
    <source>
        <strain evidence="5 6">36-1</strain>
    </source>
</reference>
<feature type="region of interest" description="Disordered" evidence="3">
    <location>
        <begin position="1012"/>
        <end position="1031"/>
    </location>
</feature>
<feature type="compositionally biased region" description="Polar residues" evidence="3">
    <location>
        <begin position="912"/>
        <end position="930"/>
    </location>
</feature>
<gene>
    <name evidence="5" type="ORF">PCL_00596</name>
</gene>
<keyword evidence="2" id="KW-0539">Nucleus</keyword>
<dbReference type="CDD" id="cd00067">
    <property type="entry name" value="GAL4"/>
    <property type="match status" value="1"/>
</dbReference>
<dbReference type="PROSITE" id="PS50048">
    <property type="entry name" value="ZN2_CY6_FUNGAL_2"/>
    <property type="match status" value="1"/>
</dbReference>
<dbReference type="InterPro" id="IPR007219">
    <property type="entry name" value="XnlR_reg_dom"/>
</dbReference>
<accession>A0A2U3E5D1</accession>
<feature type="compositionally biased region" description="Polar residues" evidence="3">
    <location>
        <begin position="1013"/>
        <end position="1031"/>
    </location>
</feature>
<dbReference type="InterPro" id="IPR036864">
    <property type="entry name" value="Zn2-C6_fun-type_DNA-bd_sf"/>
</dbReference>
<dbReference type="Pfam" id="PF00172">
    <property type="entry name" value="Zn_clus"/>
    <property type="match status" value="1"/>
</dbReference>
<feature type="compositionally biased region" description="Low complexity" evidence="3">
    <location>
        <begin position="172"/>
        <end position="200"/>
    </location>
</feature>
<evidence type="ECO:0000256" key="2">
    <source>
        <dbReference type="ARBA" id="ARBA00023242"/>
    </source>
</evidence>
<evidence type="ECO:0000313" key="6">
    <source>
        <dbReference type="Proteomes" id="UP000245956"/>
    </source>
</evidence>
<protein>
    <recommendedName>
        <fullName evidence="4">Zn(2)-C6 fungal-type domain-containing protein</fullName>
    </recommendedName>
</protein>
<evidence type="ECO:0000256" key="3">
    <source>
        <dbReference type="SAM" id="MobiDB-lite"/>
    </source>
</evidence>
<dbReference type="InterPro" id="IPR052761">
    <property type="entry name" value="Fungal_Detox/Toxin_TFs"/>
</dbReference>
<dbReference type="AlphaFoldDB" id="A0A2U3E5D1"/>
<dbReference type="PANTHER" id="PTHR47425:SF2">
    <property type="entry name" value="FARB-RELATED"/>
    <property type="match status" value="1"/>
</dbReference>
<dbReference type="GO" id="GO:0000981">
    <property type="term" value="F:DNA-binding transcription factor activity, RNA polymerase II-specific"/>
    <property type="evidence" value="ECO:0007669"/>
    <property type="project" value="InterPro"/>
</dbReference>
<dbReference type="GO" id="GO:0006351">
    <property type="term" value="P:DNA-templated transcription"/>
    <property type="evidence" value="ECO:0007669"/>
    <property type="project" value="InterPro"/>
</dbReference>
<dbReference type="InterPro" id="IPR001138">
    <property type="entry name" value="Zn2Cys6_DnaBD"/>
</dbReference>
<keyword evidence="1" id="KW-0479">Metal-binding</keyword>
<proteinExistence type="predicted"/>
<dbReference type="GO" id="GO:0003677">
    <property type="term" value="F:DNA binding"/>
    <property type="evidence" value="ECO:0007669"/>
    <property type="project" value="InterPro"/>
</dbReference>
<evidence type="ECO:0000259" key="4">
    <source>
        <dbReference type="PROSITE" id="PS50048"/>
    </source>
</evidence>
<dbReference type="Gene3D" id="4.10.240.10">
    <property type="entry name" value="Zn(2)-C6 fungal-type DNA-binding domain"/>
    <property type="match status" value="1"/>
</dbReference>
<feature type="region of interest" description="Disordered" evidence="3">
    <location>
        <begin position="172"/>
        <end position="211"/>
    </location>
</feature>
<dbReference type="GO" id="GO:0008270">
    <property type="term" value="F:zinc ion binding"/>
    <property type="evidence" value="ECO:0007669"/>
    <property type="project" value="InterPro"/>
</dbReference>
<dbReference type="Pfam" id="PF04082">
    <property type="entry name" value="Fungal_trans"/>
    <property type="match status" value="1"/>
</dbReference>
<feature type="domain" description="Zn(2)-C6 fungal-type" evidence="4">
    <location>
        <begin position="54"/>
        <end position="76"/>
    </location>
</feature>
<comment type="caution">
    <text evidence="5">The sequence shown here is derived from an EMBL/GenBank/DDBJ whole genome shotgun (WGS) entry which is preliminary data.</text>
</comment>
<dbReference type="SMART" id="SM00066">
    <property type="entry name" value="GAL4"/>
    <property type="match status" value="1"/>
</dbReference>
<feature type="region of interest" description="Disordered" evidence="3">
    <location>
        <begin position="912"/>
        <end position="932"/>
    </location>
</feature>
<dbReference type="Proteomes" id="UP000245956">
    <property type="component" value="Unassembled WGS sequence"/>
</dbReference>
<organism evidence="5 6">
    <name type="scientific">Purpureocillium lilacinum</name>
    <name type="common">Paecilomyces lilacinus</name>
    <dbReference type="NCBI Taxonomy" id="33203"/>
    <lineage>
        <taxon>Eukaryota</taxon>
        <taxon>Fungi</taxon>
        <taxon>Dikarya</taxon>
        <taxon>Ascomycota</taxon>
        <taxon>Pezizomycotina</taxon>
        <taxon>Sordariomycetes</taxon>
        <taxon>Hypocreomycetidae</taxon>
        <taxon>Hypocreales</taxon>
        <taxon>Ophiocordycipitaceae</taxon>
        <taxon>Purpureocillium</taxon>
    </lineage>
</organism>